<dbReference type="EMBL" id="MGIR01000004">
    <property type="protein sequence ID" value="OGM91044.1"/>
    <property type="molecule type" value="Genomic_DNA"/>
</dbReference>
<organism evidence="2 3">
    <name type="scientific">Candidatus Wolfebacteria bacterium RIFCSPLOWO2_01_FULL_45_19</name>
    <dbReference type="NCBI Taxonomy" id="1802557"/>
    <lineage>
        <taxon>Bacteria</taxon>
        <taxon>Candidatus Wolfeibacteriota</taxon>
    </lineage>
</organism>
<dbReference type="AlphaFoldDB" id="A0A1F8DR24"/>
<keyword evidence="1" id="KW-0812">Transmembrane</keyword>
<evidence type="ECO:0000256" key="1">
    <source>
        <dbReference type="SAM" id="Phobius"/>
    </source>
</evidence>
<keyword evidence="1" id="KW-1133">Transmembrane helix</keyword>
<reference evidence="2 3" key="1">
    <citation type="journal article" date="2016" name="Nat. Commun.">
        <title>Thousands of microbial genomes shed light on interconnected biogeochemical processes in an aquifer system.</title>
        <authorList>
            <person name="Anantharaman K."/>
            <person name="Brown C.T."/>
            <person name="Hug L.A."/>
            <person name="Sharon I."/>
            <person name="Castelle C.J."/>
            <person name="Probst A.J."/>
            <person name="Thomas B.C."/>
            <person name="Singh A."/>
            <person name="Wilkins M.J."/>
            <person name="Karaoz U."/>
            <person name="Brodie E.L."/>
            <person name="Williams K.H."/>
            <person name="Hubbard S.S."/>
            <person name="Banfield J.F."/>
        </authorList>
    </citation>
    <scope>NUCLEOTIDE SEQUENCE [LARGE SCALE GENOMIC DNA]</scope>
</reference>
<feature type="transmembrane region" description="Helical" evidence="1">
    <location>
        <begin position="12"/>
        <end position="32"/>
    </location>
</feature>
<dbReference type="STRING" id="1802557.A3A20_00410"/>
<accession>A0A1F8DR24</accession>
<proteinExistence type="predicted"/>
<keyword evidence="1" id="KW-0472">Membrane</keyword>
<evidence type="ECO:0000313" key="3">
    <source>
        <dbReference type="Proteomes" id="UP000178946"/>
    </source>
</evidence>
<comment type="caution">
    <text evidence="2">The sequence shown here is derived from an EMBL/GenBank/DDBJ whole genome shotgun (WGS) entry which is preliminary data.</text>
</comment>
<dbReference type="Proteomes" id="UP000178946">
    <property type="component" value="Unassembled WGS sequence"/>
</dbReference>
<evidence type="ECO:0000313" key="2">
    <source>
        <dbReference type="EMBL" id="OGM91044.1"/>
    </source>
</evidence>
<protein>
    <submittedName>
        <fullName evidence="2">Uncharacterized protein</fullName>
    </submittedName>
</protein>
<sequence length="96" mass="10834">MAIAIEQRKSGSGLLSWMVIFTFIGGTFWFGYQIFLSPVDILEPFLAQEQEIISSLSQITIEPAVVINSQEFRNLRKQIPDVTVGQIGRTNPFLPF</sequence>
<gene>
    <name evidence="2" type="ORF">A3A20_00410</name>
</gene>
<name>A0A1F8DR24_9BACT</name>